<keyword evidence="4" id="KW-0540">Nuclease</keyword>
<feature type="domain" description="eCIS core" evidence="3">
    <location>
        <begin position="108"/>
        <end position="173"/>
    </location>
</feature>
<organism evidence="4 5">
    <name type="scientific">Massilia timonae</name>
    <dbReference type="NCBI Taxonomy" id="47229"/>
    <lineage>
        <taxon>Bacteria</taxon>
        <taxon>Pseudomonadati</taxon>
        <taxon>Pseudomonadota</taxon>
        <taxon>Betaproteobacteria</taxon>
        <taxon>Burkholderiales</taxon>
        <taxon>Oxalobacteraceae</taxon>
        <taxon>Telluria group</taxon>
        <taxon>Massilia</taxon>
    </lineage>
</organism>
<dbReference type="EMBL" id="JRYB01000001">
    <property type="protein sequence ID" value="OIJ43537.1"/>
    <property type="molecule type" value="Genomic_DNA"/>
</dbReference>
<dbReference type="Pfam" id="PF13699">
    <property type="entry name" value="eCIS_core"/>
    <property type="match status" value="1"/>
</dbReference>
<evidence type="ECO:0000259" key="3">
    <source>
        <dbReference type="Pfam" id="PF13699"/>
    </source>
</evidence>
<keyword evidence="4" id="KW-0255">Endonuclease</keyword>
<dbReference type="GO" id="GO:0004519">
    <property type="term" value="F:endonuclease activity"/>
    <property type="evidence" value="ECO:0007669"/>
    <property type="project" value="UniProtKB-KW"/>
</dbReference>
<dbReference type="Proteomes" id="UP000180246">
    <property type="component" value="Unassembled WGS sequence"/>
</dbReference>
<dbReference type="GO" id="GO:0016787">
    <property type="term" value="F:hydrolase activity"/>
    <property type="evidence" value="ECO:0007669"/>
    <property type="project" value="InterPro"/>
</dbReference>
<gene>
    <name evidence="4" type="ORF">LO55_3893</name>
</gene>
<protein>
    <submittedName>
        <fullName evidence="4">DNA/RNA non-specific endonuclease family protein</fullName>
    </submittedName>
</protein>
<dbReference type="InterPro" id="IPR044929">
    <property type="entry name" value="DNA/RNA_non-sp_Endonuclease_sf"/>
</dbReference>
<dbReference type="Pfam" id="PF01223">
    <property type="entry name" value="Endonuclease_NS"/>
    <property type="match status" value="1"/>
</dbReference>
<evidence type="ECO:0000259" key="2">
    <source>
        <dbReference type="Pfam" id="PF01223"/>
    </source>
</evidence>
<dbReference type="AlphaFoldDB" id="A0A1S2NEN8"/>
<keyword evidence="4" id="KW-0378">Hydrolase</keyword>
<dbReference type="GO" id="GO:0003676">
    <property type="term" value="F:nucleic acid binding"/>
    <property type="evidence" value="ECO:0007669"/>
    <property type="project" value="InterPro"/>
</dbReference>
<dbReference type="RefSeq" id="WP_071362716.1">
    <property type="nucleotide sequence ID" value="NZ_JRYB01000001.1"/>
</dbReference>
<feature type="region of interest" description="Disordered" evidence="1">
    <location>
        <begin position="1"/>
        <end position="25"/>
    </location>
</feature>
<feature type="domain" description="DNA/RNA non-specific endonuclease/pyrophosphatase/phosphodiesterase" evidence="2">
    <location>
        <begin position="291"/>
        <end position="394"/>
    </location>
</feature>
<comment type="caution">
    <text evidence="4">The sequence shown here is derived from an EMBL/GenBank/DDBJ whole genome shotgun (WGS) entry which is preliminary data.</text>
</comment>
<dbReference type="InterPro" id="IPR001604">
    <property type="entry name" value="Endo_G_ENPP1-like_dom"/>
</dbReference>
<evidence type="ECO:0000313" key="4">
    <source>
        <dbReference type="EMBL" id="OIJ43537.1"/>
    </source>
</evidence>
<sequence>MQASSQPRIDADTVGTEAAATPRQGQVLADNRAVAQAQSELPALWNNSPRVLQQRAVAVAIHESPRIVAQRREMDGLFDETSLFQEDDAMSAALPPARRERRANRTGLPDSLKSGIESLAGMSMDHVRVHYNSNKPAQLQALAYAQGSEIHLGPGQQHHLPHEAWHVVQQAQGRVRPTLQMKAGLVNDDPVLESEADTMGEEAVRFRGGQSATGGAPEETADGMASRHADAFRLSGGQPENPGTRNATEPVQRMVCTTDQLPTPSGVIKDHTGQPGNSQLLPGSQPMSAVRPRTVTATIDQNTIRDGDRAKDGVLSKVTAMARAEQRILQGADMQKFYDAGHLVGDQLIGKKIDSFVYGNLAPQVSTFNTPAYSGVESGIAAFAKQGFSYQVSVSVDYPPDYSVTVAHLKKRGIIAQSSKPDNHVLKIPRRIPDKWSLSAKFSQSNIGAPVHVPSGHLGATTSPTLGAPFSMDHGVIVDANQMLSHGTYASGLQWYPREDISAPDLVSLLSKNFEDLGSEAEIAQTILTKDHQVIRASANKLIRSAAGEIALALLDLTSTVSALTDTRDFRPFLETARPGIENYINLARQDATELGMAIHYLVMAKGWVDALKEKAEEIKQEQSPQFFFSPAKGDGSQQLQPPERYAADYEMAIEQATPEFQQANPDKADEIEAKNRQFVDMKGKYDRLIEGSSGGELHINATTFNQVPDVLPGQHLLVNGAIVLLHAVDKVQSMDGQTLGWILRYKYNLNWA</sequence>
<dbReference type="GO" id="GO:0046872">
    <property type="term" value="F:metal ion binding"/>
    <property type="evidence" value="ECO:0007669"/>
    <property type="project" value="InterPro"/>
</dbReference>
<name>A0A1S2NEN8_9BURK</name>
<dbReference type="InterPro" id="IPR025295">
    <property type="entry name" value="eCIS_core_dom"/>
</dbReference>
<proteinExistence type="predicted"/>
<evidence type="ECO:0000313" key="5">
    <source>
        <dbReference type="Proteomes" id="UP000180246"/>
    </source>
</evidence>
<evidence type="ECO:0000256" key="1">
    <source>
        <dbReference type="SAM" id="MobiDB-lite"/>
    </source>
</evidence>
<accession>A0A1S2NEN8</accession>
<dbReference type="Gene3D" id="3.40.570.10">
    <property type="entry name" value="Extracellular Endonuclease, subunit A"/>
    <property type="match status" value="1"/>
</dbReference>
<reference evidence="4 5" key="1">
    <citation type="submission" date="2014-10" db="EMBL/GenBank/DDBJ databases">
        <authorList>
            <person name="Seo M.-J."/>
            <person name="Seok Y.J."/>
            <person name="Cha I.-T."/>
        </authorList>
    </citation>
    <scope>NUCLEOTIDE SEQUENCE [LARGE SCALE GENOMIC DNA]</scope>
    <source>
        <strain evidence="4 5">NEU</strain>
    </source>
</reference>